<evidence type="ECO:0000256" key="2">
    <source>
        <dbReference type="ARBA" id="ARBA00023136"/>
    </source>
</evidence>
<sequence length="284" mass="32792">MLKKLTLIVLIGVSLSSCNKMYNQAMKSTDKDEIYTIATQLFNDGKYTQSLELYEKISTSFVGTEQAADIAYNMADANFKDENYKLSGHLFKNFSGSFPMDSRAEEALYKSAFSYYQDSPKYNLDQTSTFTAIDELQNFINTYPDSPNVADANKYITELRQKLELKAFEIAKVYYKTMKYKAAAVAFDNMVDEYPDSKFREEAMMYSLRSKTELAINFSRLESKDLRLQESRTQYRQLIKHYPETSYKVEAEKLLKNIESDLEKTKAQLAIVEKARKEAIANNK</sequence>
<dbReference type="NCBIfam" id="TIGR03302">
    <property type="entry name" value="OM_YfiO"/>
    <property type="match status" value="1"/>
</dbReference>
<comment type="caution">
    <text evidence="6">The sequence shown here is derived from an EMBL/GenBank/DDBJ whole genome shotgun (WGS) entry which is preliminary data.</text>
</comment>
<evidence type="ECO:0000256" key="3">
    <source>
        <dbReference type="ARBA" id="ARBA00023237"/>
    </source>
</evidence>
<evidence type="ECO:0000259" key="5">
    <source>
        <dbReference type="Pfam" id="PF13525"/>
    </source>
</evidence>
<evidence type="ECO:0000256" key="4">
    <source>
        <dbReference type="SAM" id="Coils"/>
    </source>
</evidence>
<proteinExistence type="predicted"/>
<keyword evidence="3" id="KW-0998">Cell outer membrane</keyword>
<evidence type="ECO:0000313" key="7">
    <source>
        <dbReference type="Proteomes" id="UP000608754"/>
    </source>
</evidence>
<keyword evidence="1" id="KW-0732">Signal</keyword>
<dbReference type="PROSITE" id="PS51257">
    <property type="entry name" value="PROKAR_LIPOPROTEIN"/>
    <property type="match status" value="1"/>
</dbReference>
<feature type="coiled-coil region" evidence="4">
    <location>
        <begin position="248"/>
        <end position="282"/>
    </location>
</feature>
<evidence type="ECO:0000256" key="1">
    <source>
        <dbReference type="ARBA" id="ARBA00022729"/>
    </source>
</evidence>
<dbReference type="Proteomes" id="UP000608754">
    <property type="component" value="Unassembled WGS sequence"/>
</dbReference>
<keyword evidence="2" id="KW-0472">Membrane</keyword>
<dbReference type="InterPro" id="IPR039565">
    <property type="entry name" value="BamD-like"/>
</dbReference>
<evidence type="ECO:0000313" key="6">
    <source>
        <dbReference type="EMBL" id="MBF0595935.1"/>
    </source>
</evidence>
<keyword evidence="7" id="KW-1185">Reference proteome</keyword>
<name>A0A8J7FKT3_9FLAO</name>
<accession>A0A8J7FKT3</accession>
<dbReference type="AlphaFoldDB" id="A0A8J7FKT3"/>
<dbReference type="Gene3D" id="1.25.40.10">
    <property type="entry name" value="Tetratricopeptide repeat domain"/>
    <property type="match status" value="1"/>
</dbReference>
<dbReference type="Pfam" id="PF13525">
    <property type="entry name" value="YfiO"/>
    <property type="match status" value="1"/>
</dbReference>
<keyword evidence="4" id="KW-0175">Coiled coil</keyword>
<organism evidence="6 7">
    <name type="scientific">Faecalibacter rhinopitheci</name>
    <dbReference type="NCBI Taxonomy" id="2779678"/>
    <lineage>
        <taxon>Bacteria</taxon>
        <taxon>Pseudomonadati</taxon>
        <taxon>Bacteroidota</taxon>
        <taxon>Flavobacteriia</taxon>
        <taxon>Flavobacteriales</taxon>
        <taxon>Weeksellaceae</taxon>
        <taxon>Faecalibacter</taxon>
    </lineage>
</organism>
<dbReference type="EMBL" id="JADGIK010000001">
    <property type="protein sequence ID" value="MBF0595935.1"/>
    <property type="molecule type" value="Genomic_DNA"/>
</dbReference>
<dbReference type="InterPro" id="IPR011990">
    <property type="entry name" value="TPR-like_helical_dom_sf"/>
</dbReference>
<dbReference type="InterPro" id="IPR017689">
    <property type="entry name" value="BamD"/>
</dbReference>
<dbReference type="RefSeq" id="WP_194181468.1">
    <property type="nucleotide sequence ID" value="NZ_JADGIK010000001.1"/>
</dbReference>
<feature type="domain" description="Outer membrane lipoprotein BamD-like" evidence="5">
    <location>
        <begin position="30"/>
        <end position="217"/>
    </location>
</feature>
<gene>
    <name evidence="6" type="primary">bamD</name>
    <name evidence="6" type="ORF">IM532_00415</name>
</gene>
<reference evidence="6" key="1">
    <citation type="submission" date="2020-10" db="EMBL/GenBank/DDBJ databases">
        <authorList>
            <person name="Lu T."/>
            <person name="Wang Q."/>
            <person name="Han X."/>
        </authorList>
    </citation>
    <scope>NUCLEOTIDE SEQUENCE</scope>
    <source>
        <strain evidence="6">WQ 117</strain>
    </source>
</reference>
<protein>
    <submittedName>
        <fullName evidence="6">Outer membrane protein assembly factor BamD</fullName>
    </submittedName>
</protein>